<dbReference type="Gene3D" id="3.30.300.20">
    <property type="match status" value="1"/>
</dbReference>
<name>A0ABU0I6J5_9HYPH</name>
<dbReference type="Gene3D" id="2.20.25.10">
    <property type="match status" value="1"/>
</dbReference>
<evidence type="ECO:0000256" key="1">
    <source>
        <dbReference type="ARBA" id="ARBA00007378"/>
    </source>
</evidence>
<gene>
    <name evidence="2" type="ORF">QO012_004190</name>
</gene>
<proteinExistence type="inferred from homology"/>
<organism evidence="2 3">
    <name type="scientific">Methylobacterium aerolatum</name>
    <dbReference type="NCBI Taxonomy" id="418708"/>
    <lineage>
        <taxon>Bacteria</taxon>
        <taxon>Pseudomonadati</taxon>
        <taxon>Pseudomonadota</taxon>
        <taxon>Alphaproteobacteria</taxon>
        <taxon>Hyphomicrobiales</taxon>
        <taxon>Methylobacteriaceae</taxon>
        <taxon>Methylobacterium</taxon>
    </lineage>
</organism>
<dbReference type="RefSeq" id="WP_238205186.1">
    <property type="nucleotide sequence ID" value="NZ_BPQE01000021.1"/>
</dbReference>
<dbReference type="InterPro" id="IPR019953">
    <property type="entry name" value="OHR"/>
</dbReference>
<evidence type="ECO:0000313" key="3">
    <source>
        <dbReference type="Proteomes" id="UP001231124"/>
    </source>
</evidence>
<dbReference type="Proteomes" id="UP001231124">
    <property type="component" value="Unassembled WGS sequence"/>
</dbReference>
<dbReference type="PANTHER" id="PTHR33797:SF2">
    <property type="entry name" value="ORGANIC HYDROPEROXIDE RESISTANCE PROTEIN-LIKE"/>
    <property type="match status" value="1"/>
</dbReference>
<dbReference type="PANTHER" id="PTHR33797">
    <property type="entry name" value="ORGANIC HYDROPEROXIDE RESISTANCE PROTEIN-LIKE"/>
    <property type="match status" value="1"/>
</dbReference>
<dbReference type="NCBIfam" id="TIGR03561">
    <property type="entry name" value="organ_hyd_perox"/>
    <property type="match status" value="1"/>
</dbReference>
<evidence type="ECO:0000313" key="2">
    <source>
        <dbReference type="EMBL" id="MDQ0449668.1"/>
    </source>
</evidence>
<accession>A0ABU0I6J5</accession>
<comment type="similarity">
    <text evidence="1">Belongs to the OsmC/Ohr family.</text>
</comment>
<protein>
    <submittedName>
        <fullName evidence="2">Ohr subfamily peroxiredoxin</fullName>
    </submittedName>
</protein>
<dbReference type="Pfam" id="PF02566">
    <property type="entry name" value="OsmC"/>
    <property type="match status" value="1"/>
</dbReference>
<keyword evidence="3" id="KW-1185">Reference proteome</keyword>
<dbReference type="SUPFAM" id="SSF82784">
    <property type="entry name" value="OsmC-like"/>
    <property type="match status" value="1"/>
</dbReference>
<dbReference type="InterPro" id="IPR015946">
    <property type="entry name" value="KH_dom-like_a/b"/>
</dbReference>
<sequence length="139" mass="14856">MKTLYTATATAVGGRQGRISSPDGVLDHVLAHPKELGGPGGHATNPEQLFAAGYAACFENALLRVARERKTPLTQSSVTAHVGIGREDDGYFRLEATLEVSAPGRDRAEIEELARIAHEEVCPYSRATRGNMAVTVKVV</sequence>
<comment type="caution">
    <text evidence="2">The sequence shown here is derived from an EMBL/GenBank/DDBJ whole genome shotgun (WGS) entry which is preliminary data.</text>
</comment>
<dbReference type="InterPro" id="IPR036102">
    <property type="entry name" value="OsmC/Ohrsf"/>
</dbReference>
<reference evidence="2 3" key="1">
    <citation type="submission" date="2023-07" db="EMBL/GenBank/DDBJ databases">
        <title>Genomic Encyclopedia of Type Strains, Phase IV (KMG-IV): sequencing the most valuable type-strain genomes for metagenomic binning, comparative biology and taxonomic classification.</title>
        <authorList>
            <person name="Goeker M."/>
        </authorList>
    </citation>
    <scope>NUCLEOTIDE SEQUENCE [LARGE SCALE GENOMIC DNA]</scope>
    <source>
        <strain evidence="2 3">DSM 19013</strain>
    </source>
</reference>
<dbReference type="EMBL" id="JAUSVP010000016">
    <property type="protein sequence ID" value="MDQ0449668.1"/>
    <property type="molecule type" value="Genomic_DNA"/>
</dbReference>
<dbReference type="InterPro" id="IPR003718">
    <property type="entry name" value="OsmC/Ohr_fam"/>
</dbReference>